<feature type="region of interest" description="Disordered" evidence="1">
    <location>
        <begin position="79"/>
        <end position="123"/>
    </location>
</feature>
<feature type="compositionally biased region" description="Basic residues" evidence="1">
    <location>
        <begin position="81"/>
        <end position="92"/>
    </location>
</feature>
<protein>
    <submittedName>
        <fullName evidence="2">Uncharacterized protein</fullName>
    </submittedName>
</protein>
<keyword evidence="3" id="KW-1185">Reference proteome</keyword>
<gene>
    <name evidence="2" type="ORF">NA56DRAFT_702874</name>
</gene>
<evidence type="ECO:0000313" key="3">
    <source>
        <dbReference type="Proteomes" id="UP000235672"/>
    </source>
</evidence>
<feature type="compositionally biased region" description="Polar residues" evidence="1">
    <location>
        <begin position="1"/>
        <end position="12"/>
    </location>
</feature>
<accession>A0A2J6Q6J3</accession>
<dbReference type="EMBL" id="KZ613479">
    <property type="protein sequence ID" value="PMD21900.1"/>
    <property type="molecule type" value="Genomic_DNA"/>
</dbReference>
<dbReference type="STRING" id="1745343.A0A2J6Q6J3"/>
<dbReference type="Proteomes" id="UP000235672">
    <property type="component" value="Unassembled WGS sequence"/>
</dbReference>
<name>A0A2J6Q6J3_9HELO</name>
<feature type="region of interest" description="Disordered" evidence="1">
    <location>
        <begin position="1"/>
        <end position="36"/>
    </location>
</feature>
<dbReference type="OrthoDB" id="3556635at2759"/>
<evidence type="ECO:0000313" key="2">
    <source>
        <dbReference type="EMBL" id="PMD21900.1"/>
    </source>
</evidence>
<organism evidence="2 3">
    <name type="scientific">Hyaloscypha hepaticicola</name>
    <dbReference type="NCBI Taxonomy" id="2082293"/>
    <lineage>
        <taxon>Eukaryota</taxon>
        <taxon>Fungi</taxon>
        <taxon>Dikarya</taxon>
        <taxon>Ascomycota</taxon>
        <taxon>Pezizomycotina</taxon>
        <taxon>Leotiomycetes</taxon>
        <taxon>Helotiales</taxon>
        <taxon>Hyaloscyphaceae</taxon>
        <taxon>Hyaloscypha</taxon>
    </lineage>
</organism>
<sequence length="173" mass="19375">MTHRPATSTPQQSRSPAHSSHESSSKHAHSHPSSHIKPADMVKSHLVLHIIEILGVFVCAHHLWPKGVTYGEAEDWEVEHRKRHAHGSHSKSKSTSTGDASHAGSSSDGVKRHRSKRESRARDEDYEYEEMVTFYDGTNYALSELDAAQYGWVSLERVFVKMGNIHAWTGVLS</sequence>
<reference evidence="2 3" key="1">
    <citation type="submission" date="2016-05" db="EMBL/GenBank/DDBJ databases">
        <title>A degradative enzymes factory behind the ericoid mycorrhizal symbiosis.</title>
        <authorList>
            <consortium name="DOE Joint Genome Institute"/>
            <person name="Martino E."/>
            <person name="Morin E."/>
            <person name="Grelet G."/>
            <person name="Kuo A."/>
            <person name="Kohler A."/>
            <person name="Daghino S."/>
            <person name="Barry K."/>
            <person name="Choi C."/>
            <person name="Cichocki N."/>
            <person name="Clum A."/>
            <person name="Copeland A."/>
            <person name="Hainaut M."/>
            <person name="Haridas S."/>
            <person name="Labutti K."/>
            <person name="Lindquist E."/>
            <person name="Lipzen A."/>
            <person name="Khouja H.-R."/>
            <person name="Murat C."/>
            <person name="Ohm R."/>
            <person name="Olson A."/>
            <person name="Spatafora J."/>
            <person name="Veneault-Fourrey C."/>
            <person name="Henrissat B."/>
            <person name="Grigoriev I."/>
            <person name="Martin F."/>
            <person name="Perotto S."/>
        </authorList>
    </citation>
    <scope>NUCLEOTIDE SEQUENCE [LARGE SCALE GENOMIC DNA]</scope>
    <source>
        <strain evidence="2 3">UAMH 7357</strain>
    </source>
</reference>
<proteinExistence type="predicted"/>
<dbReference type="AlphaFoldDB" id="A0A2J6Q6J3"/>
<feature type="compositionally biased region" description="Low complexity" evidence="1">
    <location>
        <begin position="93"/>
        <end position="108"/>
    </location>
</feature>
<evidence type="ECO:0000256" key="1">
    <source>
        <dbReference type="SAM" id="MobiDB-lite"/>
    </source>
</evidence>